<accession>A0A016VNG0</accession>
<gene>
    <name evidence="1" type="primary">Acey_s0006.g2788</name>
    <name evidence="1" type="ORF">Y032_0006g2788</name>
</gene>
<sequence>MCARCWLYEQFLSLPQHSSDAHHYRMHTIRKCKEIMKHPIVSVNLNLLCLARDSNQPTSSIPLELNS</sequence>
<proteinExistence type="predicted"/>
<evidence type="ECO:0000313" key="1">
    <source>
        <dbReference type="EMBL" id="EYC29104.1"/>
    </source>
</evidence>
<keyword evidence="2" id="KW-1185">Reference proteome</keyword>
<comment type="caution">
    <text evidence="1">The sequence shown here is derived from an EMBL/GenBank/DDBJ whole genome shotgun (WGS) entry which is preliminary data.</text>
</comment>
<reference evidence="2" key="1">
    <citation type="journal article" date="2015" name="Nat. Genet.">
        <title>The genome and transcriptome of the zoonotic hookworm Ancylostoma ceylanicum identify infection-specific gene families.</title>
        <authorList>
            <person name="Schwarz E.M."/>
            <person name="Hu Y."/>
            <person name="Antoshechkin I."/>
            <person name="Miller M.M."/>
            <person name="Sternberg P.W."/>
            <person name="Aroian R.V."/>
        </authorList>
    </citation>
    <scope>NUCLEOTIDE SEQUENCE</scope>
    <source>
        <strain evidence="2">HY135</strain>
    </source>
</reference>
<evidence type="ECO:0000313" key="2">
    <source>
        <dbReference type="Proteomes" id="UP000024635"/>
    </source>
</evidence>
<dbReference type="Proteomes" id="UP000024635">
    <property type="component" value="Unassembled WGS sequence"/>
</dbReference>
<organism evidence="1 2">
    <name type="scientific">Ancylostoma ceylanicum</name>
    <dbReference type="NCBI Taxonomy" id="53326"/>
    <lineage>
        <taxon>Eukaryota</taxon>
        <taxon>Metazoa</taxon>
        <taxon>Ecdysozoa</taxon>
        <taxon>Nematoda</taxon>
        <taxon>Chromadorea</taxon>
        <taxon>Rhabditida</taxon>
        <taxon>Rhabditina</taxon>
        <taxon>Rhabditomorpha</taxon>
        <taxon>Strongyloidea</taxon>
        <taxon>Ancylostomatidae</taxon>
        <taxon>Ancylostomatinae</taxon>
        <taxon>Ancylostoma</taxon>
    </lineage>
</organism>
<dbReference type="AlphaFoldDB" id="A0A016VNG0"/>
<name>A0A016VNG0_9BILA</name>
<dbReference type="EMBL" id="JARK01001342">
    <property type="protein sequence ID" value="EYC29104.1"/>
    <property type="molecule type" value="Genomic_DNA"/>
</dbReference>
<protein>
    <submittedName>
        <fullName evidence="1">Uncharacterized protein</fullName>
    </submittedName>
</protein>